<feature type="binding site" evidence="9">
    <location>
        <position position="150"/>
    </location>
    <ligand>
        <name>Zn(2+)</name>
        <dbReference type="ChEBI" id="CHEBI:29105"/>
    </ligand>
</feature>
<evidence type="ECO:0000256" key="8">
    <source>
        <dbReference type="ARBA" id="ARBA00048348"/>
    </source>
</evidence>
<evidence type="ECO:0000256" key="1">
    <source>
        <dbReference type="ARBA" id="ARBA00002904"/>
    </source>
</evidence>
<evidence type="ECO:0000256" key="10">
    <source>
        <dbReference type="RuleBase" id="RU003956"/>
    </source>
</evidence>
<dbReference type="Proteomes" id="UP001642360">
    <property type="component" value="Unassembled WGS sequence"/>
</dbReference>
<organism evidence="11 12">
    <name type="scientific">Ilex paraguariensis</name>
    <name type="common">yerba mate</name>
    <dbReference type="NCBI Taxonomy" id="185542"/>
    <lineage>
        <taxon>Eukaryota</taxon>
        <taxon>Viridiplantae</taxon>
        <taxon>Streptophyta</taxon>
        <taxon>Embryophyta</taxon>
        <taxon>Tracheophyta</taxon>
        <taxon>Spermatophyta</taxon>
        <taxon>Magnoliopsida</taxon>
        <taxon>eudicotyledons</taxon>
        <taxon>Gunneridae</taxon>
        <taxon>Pentapetalae</taxon>
        <taxon>asterids</taxon>
        <taxon>campanulids</taxon>
        <taxon>Aquifoliales</taxon>
        <taxon>Aquifoliaceae</taxon>
        <taxon>Ilex</taxon>
    </lineage>
</organism>
<dbReference type="PANTHER" id="PTHR11002">
    <property type="entry name" value="CARBONIC ANHYDRASE"/>
    <property type="match status" value="1"/>
</dbReference>
<keyword evidence="12" id="KW-1185">Reference proteome</keyword>
<dbReference type="EC" id="4.2.1.1" evidence="4 10"/>
<dbReference type="InterPro" id="IPR045066">
    <property type="entry name" value="Beta_CA_cladeB"/>
</dbReference>
<evidence type="ECO:0000313" key="12">
    <source>
        <dbReference type="Proteomes" id="UP001642360"/>
    </source>
</evidence>
<comment type="cofactor">
    <cofactor evidence="9">
        <name>Zn(2+)</name>
        <dbReference type="ChEBI" id="CHEBI:29105"/>
    </cofactor>
    <text evidence="9">Binds 1 zinc ion per subunit.</text>
</comment>
<evidence type="ECO:0000256" key="9">
    <source>
        <dbReference type="PIRSR" id="PIRSR601765-1"/>
    </source>
</evidence>
<evidence type="ECO:0000256" key="5">
    <source>
        <dbReference type="ARBA" id="ARBA00022490"/>
    </source>
</evidence>
<feature type="binding site" evidence="9">
    <location>
        <position position="89"/>
    </location>
    <ligand>
        <name>Zn(2+)</name>
        <dbReference type="ChEBI" id="CHEBI:29105"/>
    </ligand>
</feature>
<name>A0ABC8UNV0_9AQUA</name>
<sequence length="262" mass="29174">MAKYSCDDAIEGLKKLLSKKGNLESVAAAKIKRLTDELKVTAEKPFNPVEKIKIGFTHFRKEKFEKNPALYGELARRQNPKFLVFACSDSRVCPSHILDFQPGDAFVVRNIANIVPPYDQTKNSGVGAAIEYAVLHLNVENIVVIGHSGCGGIEKLMSMPDDGTTDSDFIENWVKIFLPAKAKVKEEWGGLEIFEQCSFLERETVNISLSNLLSYPYVREGVANKTLSLKGAYYDFYDGDFELWDLEFGTSPSIGFSPSIAI</sequence>
<dbReference type="InterPro" id="IPR036874">
    <property type="entry name" value="Carbonic_anhydrase_sf"/>
</dbReference>
<reference evidence="11 12" key="1">
    <citation type="submission" date="2024-02" db="EMBL/GenBank/DDBJ databases">
        <authorList>
            <person name="Vignale AGUSTIN F."/>
            <person name="Sosa J E."/>
            <person name="Modenutti C."/>
        </authorList>
    </citation>
    <scope>NUCLEOTIDE SEQUENCE [LARGE SCALE GENOMIC DNA]</scope>
</reference>
<dbReference type="CDD" id="cd00884">
    <property type="entry name" value="beta_CA_cladeB"/>
    <property type="match status" value="1"/>
</dbReference>
<feature type="binding site" evidence="9">
    <location>
        <position position="147"/>
    </location>
    <ligand>
        <name>Zn(2+)</name>
        <dbReference type="ChEBI" id="CHEBI:29105"/>
    </ligand>
</feature>
<gene>
    <name evidence="11" type="ORF">ILEXP_LOCUS52962</name>
</gene>
<accession>A0ABC8UNV0</accession>
<dbReference type="SUPFAM" id="SSF53056">
    <property type="entry name" value="beta-carbonic anhydrase, cab"/>
    <property type="match status" value="1"/>
</dbReference>
<dbReference type="InterPro" id="IPR015892">
    <property type="entry name" value="Carbonic_anhydrase_CS"/>
</dbReference>
<dbReference type="PANTHER" id="PTHR11002:SF56">
    <property type="entry name" value="BETA CARBONIC ANHYDRASE 2, CHLOROPLASTIC"/>
    <property type="match status" value="1"/>
</dbReference>
<evidence type="ECO:0000256" key="7">
    <source>
        <dbReference type="ARBA" id="ARBA00023239"/>
    </source>
</evidence>
<dbReference type="AlphaFoldDB" id="A0ABC8UNV0"/>
<evidence type="ECO:0000256" key="3">
    <source>
        <dbReference type="ARBA" id="ARBA00006217"/>
    </source>
</evidence>
<dbReference type="PROSITE" id="PS00704">
    <property type="entry name" value="PROK_CO2_ANHYDRASE_1"/>
    <property type="match status" value="1"/>
</dbReference>
<evidence type="ECO:0000256" key="6">
    <source>
        <dbReference type="ARBA" id="ARBA00022833"/>
    </source>
</evidence>
<comment type="caution">
    <text evidence="11">The sequence shown here is derived from an EMBL/GenBank/DDBJ whole genome shotgun (WGS) entry which is preliminary data.</text>
</comment>
<keyword evidence="6 9" id="KW-0862">Zinc</keyword>
<evidence type="ECO:0000256" key="2">
    <source>
        <dbReference type="ARBA" id="ARBA00004496"/>
    </source>
</evidence>
<comment type="catalytic activity">
    <reaction evidence="8 10">
        <text>hydrogencarbonate + H(+) = CO2 + H2O</text>
        <dbReference type="Rhea" id="RHEA:10748"/>
        <dbReference type="ChEBI" id="CHEBI:15377"/>
        <dbReference type="ChEBI" id="CHEBI:15378"/>
        <dbReference type="ChEBI" id="CHEBI:16526"/>
        <dbReference type="ChEBI" id="CHEBI:17544"/>
        <dbReference type="EC" id="4.2.1.1"/>
    </reaction>
</comment>
<comment type="function">
    <text evidence="1 10">Reversible hydration of carbon dioxide.</text>
</comment>
<dbReference type="Gene3D" id="3.40.1050.10">
    <property type="entry name" value="Carbonic anhydrase"/>
    <property type="match status" value="1"/>
</dbReference>
<dbReference type="InterPro" id="IPR001765">
    <property type="entry name" value="Carbonic_anhydrase"/>
</dbReference>
<comment type="similarity">
    <text evidence="3 10">Belongs to the beta-class carbonic anhydrase family.</text>
</comment>
<dbReference type="PROSITE" id="PS00705">
    <property type="entry name" value="PROK_CO2_ANHYDRASE_2"/>
    <property type="match status" value="1"/>
</dbReference>
<dbReference type="FunFam" id="3.40.1050.10:FF:000003">
    <property type="entry name" value="Carbonic anhydrase"/>
    <property type="match status" value="1"/>
</dbReference>
<evidence type="ECO:0000256" key="4">
    <source>
        <dbReference type="ARBA" id="ARBA00012925"/>
    </source>
</evidence>
<dbReference type="EMBL" id="CAUOFW020008425">
    <property type="protein sequence ID" value="CAK9182740.1"/>
    <property type="molecule type" value="Genomic_DNA"/>
</dbReference>
<dbReference type="Pfam" id="PF00484">
    <property type="entry name" value="Pro_CA"/>
    <property type="match status" value="1"/>
</dbReference>
<keyword evidence="9" id="KW-0479">Metal-binding</keyword>
<proteinExistence type="inferred from homology"/>
<keyword evidence="7 10" id="KW-0456">Lyase</keyword>
<protein>
    <recommendedName>
        <fullName evidence="4 10">Carbonic anhydrase</fullName>
        <ecNumber evidence="4 10">4.2.1.1</ecNumber>
    </recommendedName>
    <alternativeName>
        <fullName evidence="10">Carbonate dehydratase</fullName>
    </alternativeName>
</protein>
<evidence type="ECO:0000313" key="11">
    <source>
        <dbReference type="EMBL" id="CAK9182740.1"/>
    </source>
</evidence>
<dbReference type="GO" id="GO:0005737">
    <property type="term" value="C:cytoplasm"/>
    <property type="evidence" value="ECO:0007669"/>
    <property type="project" value="UniProtKB-SubCell"/>
</dbReference>
<feature type="binding site" evidence="9">
    <location>
        <position position="87"/>
    </location>
    <ligand>
        <name>Zn(2+)</name>
        <dbReference type="ChEBI" id="CHEBI:29105"/>
    </ligand>
</feature>
<dbReference type="GO" id="GO:0008270">
    <property type="term" value="F:zinc ion binding"/>
    <property type="evidence" value="ECO:0007669"/>
    <property type="project" value="UniProtKB-UniRule"/>
</dbReference>
<comment type="subcellular location">
    <subcellularLocation>
        <location evidence="2">Cytoplasm</location>
    </subcellularLocation>
</comment>
<dbReference type="SMART" id="SM00947">
    <property type="entry name" value="Pro_CA"/>
    <property type="match status" value="1"/>
</dbReference>
<keyword evidence="5" id="KW-0963">Cytoplasm</keyword>
<dbReference type="GO" id="GO:0004089">
    <property type="term" value="F:carbonate dehydratase activity"/>
    <property type="evidence" value="ECO:0007669"/>
    <property type="project" value="UniProtKB-UniRule"/>
</dbReference>